<feature type="compositionally biased region" description="Low complexity" evidence="1">
    <location>
        <begin position="74"/>
        <end position="86"/>
    </location>
</feature>
<sequence>MFSRVRNNPERRRRSLYPRRCHKSSFRGTNKICYLWNCSGQKESVRNKCDYHHQGADSSFGIITVNTPPFLTTLSSTPVPPTSGSLAQSVPPAEALSSSTSQPTPNPDVNPNPLHPLLPTSNLPSPSPTAPAQPLVHSSVTLSPWPASASPIKYSPFATKDGLLNDPVSGLMGLARQTIASSGATPLWQQETVFGTNL</sequence>
<feature type="compositionally biased region" description="Pro residues" evidence="1">
    <location>
        <begin position="104"/>
        <end position="116"/>
    </location>
</feature>
<organism evidence="2 3">
    <name type="scientific">Marasmiellus scandens</name>
    <dbReference type="NCBI Taxonomy" id="2682957"/>
    <lineage>
        <taxon>Eukaryota</taxon>
        <taxon>Fungi</taxon>
        <taxon>Dikarya</taxon>
        <taxon>Basidiomycota</taxon>
        <taxon>Agaricomycotina</taxon>
        <taxon>Agaricomycetes</taxon>
        <taxon>Agaricomycetidae</taxon>
        <taxon>Agaricales</taxon>
        <taxon>Marasmiineae</taxon>
        <taxon>Omphalotaceae</taxon>
        <taxon>Marasmiellus</taxon>
    </lineage>
</organism>
<proteinExistence type="predicted"/>
<feature type="region of interest" description="Disordered" evidence="1">
    <location>
        <begin position="74"/>
        <end position="135"/>
    </location>
</feature>
<evidence type="ECO:0000256" key="1">
    <source>
        <dbReference type="SAM" id="MobiDB-lite"/>
    </source>
</evidence>
<name>A0ABR1IIS0_9AGAR</name>
<accession>A0ABR1IIS0</accession>
<comment type="caution">
    <text evidence="2">The sequence shown here is derived from an EMBL/GenBank/DDBJ whole genome shotgun (WGS) entry which is preliminary data.</text>
</comment>
<dbReference type="Proteomes" id="UP001498398">
    <property type="component" value="Unassembled WGS sequence"/>
</dbReference>
<evidence type="ECO:0000313" key="3">
    <source>
        <dbReference type="Proteomes" id="UP001498398"/>
    </source>
</evidence>
<dbReference type="EMBL" id="JBANRG010000141">
    <property type="protein sequence ID" value="KAK7433765.1"/>
    <property type="molecule type" value="Genomic_DNA"/>
</dbReference>
<keyword evidence="3" id="KW-1185">Reference proteome</keyword>
<protein>
    <submittedName>
        <fullName evidence="2">Uncharacterized protein</fullName>
    </submittedName>
</protein>
<reference evidence="2 3" key="1">
    <citation type="submission" date="2024-01" db="EMBL/GenBank/DDBJ databases">
        <title>A draft genome for the cacao thread blight pathogen Marasmiellus scandens.</title>
        <authorList>
            <person name="Baruah I.K."/>
            <person name="Leung J."/>
            <person name="Bukari Y."/>
            <person name="Amoako-Attah I."/>
            <person name="Meinhardt L.W."/>
            <person name="Bailey B.A."/>
            <person name="Cohen S.P."/>
        </authorList>
    </citation>
    <scope>NUCLEOTIDE SEQUENCE [LARGE SCALE GENOMIC DNA]</scope>
    <source>
        <strain evidence="2 3">GH-19</strain>
    </source>
</reference>
<evidence type="ECO:0000313" key="2">
    <source>
        <dbReference type="EMBL" id="KAK7433765.1"/>
    </source>
</evidence>
<gene>
    <name evidence="2" type="ORF">VKT23_020592</name>
</gene>